<organism evidence="2 3">
    <name type="scientific">Streptomyces parvulus</name>
    <dbReference type="NCBI Taxonomy" id="146923"/>
    <lineage>
        <taxon>Bacteria</taxon>
        <taxon>Bacillati</taxon>
        <taxon>Actinomycetota</taxon>
        <taxon>Actinomycetes</taxon>
        <taxon>Kitasatosporales</taxon>
        <taxon>Streptomycetaceae</taxon>
        <taxon>Streptomyces</taxon>
    </lineage>
</organism>
<proteinExistence type="predicted"/>
<dbReference type="EMBL" id="CP015867">
    <property type="protein sequence ID" value="ANJ12016.1"/>
    <property type="molecule type" value="Genomic_DNA"/>
</dbReference>
<dbReference type="Proteomes" id="UP000078468">
    <property type="component" value="Plasmid pspa1"/>
</dbReference>
<dbReference type="CDD" id="cd00431">
    <property type="entry name" value="cysteine_hydrolases"/>
    <property type="match status" value="1"/>
</dbReference>
<dbReference type="InterPro" id="IPR000868">
    <property type="entry name" value="Isochorismatase-like_dom"/>
</dbReference>
<dbReference type="KEGG" id="spav:Spa2297_33545"/>
<name>A0A191VAG1_9ACTN</name>
<sequence length="214" mass="24158">MTEEYERARTGICLVDPYNDFLSEGGKLWPALEHVAREVDLLNHLRAIVAAGREGGFQLLFVPHRRWQEGDYDDWAYPNPTQEAVRHRHSFARGTWGGEFHPDFQPAENDVVIKEHWAQSGFANTDLDFQLKQHGITHVVIIGLLANSCIESTGRYAMELGYHVTLVRDATAAFKPEMMHSAHELNGPTFAHSITTTEELLPALKSTRQEPGGR</sequence>
<keyword evidence="2" id="KW-0614">Plasmid</keyword>
<dbReference type="InterPro" id="IPR050272">
    <property type="entry name" value="Isochorismatase-like_hydrls"/>
</dbReference>
<feature type="domain" description="Isochorismatase-like" evidence="1">
    <location>
        <begin position="12"/>
        <end position="197"/>
    </location>
</feature>
<dbReference type="Pfam" id="PF00857">
    <property type="entry name" value="Isochorismatase"/>
    <property type="match status" value="1"/>
</dbReference>
<evidence type="ECO:0000313" key="2">
    <source>
        <dbReference type="EMBL" id="ANJ12016.1"/>
    </source>
</evidence>
<dbReference type="Gene3D" id="3.40.50.850">
    <property type="entry name" value="Isochorismatase-like"/>
    <property type="match status" value="1"/>
</dbReference>
<reference evidence="2 3" key="1">
    <citation type="submission" date="2016-05" db="EMBL/GenBank/DDBJ databases">
        <title>Non-Contiguous Finished Genome Sequence of Streptomyces parvulus 2297 Integrated Site-Specifically with Actinophage R4.</title>
        <authorList>
            <person name="Nishizawa T."/>
            <person name="Miura T."/>
            <person name="Harada C."/>
            <person name="Guo Y."/>
            <person name="Narisawa K."/>
            <person name="Ohta H."/>
            <person name="Takahashi H."/>
            <person name="Shirai M."/>
        </authorList>
    </citation>
    <scope>NUCLEOTIDE SEQUENCE [LARGE SCALE GENOMIC DNA]</scope>
    <source>
        <strain evidence="2 3">2297</strain>
        <plasmid evidence="3">pspa1</plasmid>
    </source>
</reference>
<dbReference type="PANTHER" id="PTHR43540">
    <property type="entry name" value="PEROXYUREIDOACRYLATE/UREIDOACRYLATE AMIDOHYDROLASE-RELATED"/>
    <property type="match status" value="1"/>
</dbReference>
<evidence type="ECO:0000313" key="3">
    <source>
        <dbReference type="Proteomes" id="UP000078468"/>
    </source>
</evidence>
<dbReference type="GeneID" id="91309837"/>
<dbReference type="InterPro" id="IPR036380">
    <property type="entry name" value="Isochorismatase-like_sf"/>
</dbReference>
<protein>
    <submittedName>
        <fullName evidence="2">Isochorismatase</fullName>
    </submittedName>
</protein>
<dbReference type="RefSeq" id="WP_064732345.1">
    <property type="nucleotide sequence ID" value="NZ_BMRX01000033.1"/>
</dbReference>
<accession>A0A191VAG1</accession>
<gene>
    <name evidence="2" type="ORF">Spa2297_33545</name>
</gene>
<geneLocation type="plasmid" evidence="3">
    <name>pspa1</name>
</geneLocation>
<dbReference type="PANTHER" id="PTHR43540:SF16">
    <property type="entry name" value="ISOCHORISMATASE-LIKE DOMAIN-CONTAINING PROTEIN"/>
    <property type="match status" value="1"/>
</dbReference>
<dbReference type="AlphaFoldDB" id="A0A191VAG1"/>
<evidence type="ECO:0000259" key="1">
    <source>
        <dbReference type="Pfam" id="PF00857"/>
    </source>
</evidence>
<dbReference type="SUPFAM" id="SSF52499">
    <property type="entry name" value="Isochorismatase-like hydrolases"/>
    <property type="match status" value="1"/>
</dbReference>